<evidence type="ECO:0000313" key="6">
    <source>
        <dbReference type="EMBL" id="AVO51460.1"/>
    </source>
</evidence>
<gene>
    <name evidence="6" type="ORF">C7A17_01345</name>
</gene>
<dbReference type="Proteomes" id="UP000238327">
    <property type="component" value="Chromosome"/>
</dbReference>
<name>A0A2R3QI91_ECTME</name>
<dbReference type="Pfam" id="PF03466">
    <property type="entry name" value="LysR_substrate"/>
    <property type="match status" value="1"/>
</dbReference>
<dbReference type="InterPro" id="IPR050950">
    <property type="entry name" value="HTH-type_LysR_regulators"/>
</dbReference>
<dbReference type="PANTHER" id="PTHR30419:SF8">
    <property type="entry name" value="NITROGEN ASSIMILATION TRANSCRIPTIONAL ACTIVATOR-RELATED"/>
    <property type="match status" value="1"/>
</dbReference>
<dbReference type="InterPro" id="IPR000847">
    <property type="entry name" value="LysR_HTH_N"/>
</dbReference>
<dbReference type="InterPro" id="IPR036388">
    <property type="entry name" value="WH-like_DNA-bd_sf"/>
</dbReference>
<dbReference type="InterPro" id="IPR005119">
    <property type="entry name" value="LysR_subst-bd"/>
</dbReference>
<dbReference type="SUPFAM" id="SSF53850">
    <property type="entry name" value="Periplasmic binding protein-like II"/>
    <property type="match status" value="1"/>
</dbReference>
<dbReference type="InterPro" id="IPR036390">
    <property type="entry name" value="WH_DNA-bd_sf"/>
</dbReference>
<dbReference type="OrthoDB" id="8839922at2"/>
<evidence type="ECO:0000313" key="7">
    <source>
        <dbReference type="Proteomes" id="UP000238327"/>
    </source>
</evidence>
<dbReference type="Gene3D" id="1.10.10.10">
    <property type="entry name" value="Winged helix-like DNA-binding domain superfamily/Winged helix DNA-binding domain"/>
    <property type="match status" value="1"/>
</dbReference>
<organism evidence="6 7">
    <name type="scientific">Ectopseudomonas mendocina</name>
    <name type="common">Pseudomonas mendocina</name>
    <dbReference type="NCBI Taxonomy" id="300"/>
    <lineage>
        <taxon>Bacteria</taxon>
        <taxon>Pseudomonadati</taxon>
        <taxon>Pseudomonadota</taxon>
        <taxon>Gammaproteobacteria</taxon>
        <taxon>Pseudomonadales</taxon>
        <taxon>Pseudomonadaceae</taxon>
        <taxon>Ectopseudomonas</taxon>
    </lineage>
</organism>
<dbReference type="AlphaFoldDB" id="A0A2R3QI91"/>
<dbReference type="SUPFAM" id="SSF46785">
    <property type="entry name" value="Winged helix' DNA-binding domain"/>
    <property type="match status" value="1"/>
</dbReference>
<dbReference type="GO" id="GO:0005829">
    <property type="term" value="C:cytosol"/>
    <property type="evidence" value="ECO:0007669"/>
    <property type="project" value="TreeGrafter"/>
</dbReference>
<feature type="domain" description="HTH lysR-type" evidence="5">
    <location>
        <begin position="5"/>
        <end position="62"/>
    </location>
</feature>
<reference evidence="6 7" key="1">
    <citation type="submission" date="2018-03" db="EMBL/GenBank/DDBJ databases">
        <title>Complete genome sequence and methylome analysis of Pseudomonas mendocina NEB 698.</title>
        <authorList>
            <person name="Morgan R.D."/>
        </authorList>
    </citation>
    <scope>NUCLEOTIDE SEQUENCE [LARGE SCALE GENOMIC DNA]</scope>
    <source>
        <strain evidence="6 7">NEB698</strain>
    </source>
</reference>
<proteinExistence type="inferred from homology"/>
<dbReference type="GO" id="GO:0003677">
    <property type="term" value="F:DNA binding"/>
    <property type="evidence" value="ECO:0007669"/>
    <property type="project" value="UniProtKB-KW"/>
</dbReference>
<keyword evidence="3" id="KW-0238">DNA-binding</keyword>
<evidence type="ECO:0000256" key="2">
    <source>
        <dbReference type="ARBA" id="ARBA00023015"/>
    </source>
</evidence>
<dbReference type="PROSITE" id="PS50931">
    <property type="entry name" value="HTH_LYSR"/>
    <property type="match status" value="1"/>
</dbReference>
<evidence type="ECO:0000256" key="3">
    <source>
        <dbReference type="ARBA" id="ARBA00023125"/>
    </source>
</evidence>
<dbReference type="PANTHER" id="PTHR30419">
    <property type="entry name" value="HTH-TYPE TRANSCRIPTIONAL REGULATOR YBHD"/>
    <property type="match status" value="1"/>
</dbReference>
<dbReference type="GO" id="GO:0003700">
    <property type="term" value="F:DNA-binding transcription factor activity"/>
    <property type="evidence" value="ECO:0007669"/>
    <property type="project" value="InterPro"/>
</dbReference>
<dbReference type="EMBL" id="CP027657">
    <property type="protein sequence ID" value="AVO51460.1"/>
    <property type="molecule type" value="Genomic_DNA"/>
</dbReference>
<keyword evidence="4" id="KW-0804">Transcription</keyword>
<protein>
    <submittedName>
        <fullName evidence="6">LysR family transcriptional regulator</fullName>
    </submittedName>
</protein>
<keyword evidence="2" id="KW-0805">Transcription regulation</keyword>
<evidence type="ECO:0000256" key="4">
    <source>
        <dbReference type="ARBA" id="ARBA00023163"/>
    </source>
</evidence>
<sequence>MSSSLNLSRIAYFYEAARLGSIRAAADLLNVAPSAVTRQVQLLEAELGTALLERRGRGVAVTDAGLQVLEFHREQEAHIADLQARLQSLREMRSGRVSVVLGEGFINDILAGPLGRFCREHPGIKLSLDSAGTNEVIRKVLEDEAEIGLVYNPPSHPKLVSRSVRKQPMKVIFGADSPLRGSETPLKARDLLNYPLAVTYPTHGVRQLLDVLEFAEKVRFDPVMTTNSIATLKQFAKSGLGIAFLPAFAIDSELKSGEIFCRDIDHPLFLEAEAHLITRAGRRLSMASSRMLQVLTSQMQAFR</sequence>
<dbReference type="RefSeq" id="WP_106736316.1">
    <property type="nucleotide sequence ID" value="NZ_CP027657.1"/>
</dbReference>
<dbReference type="Pfam" id="PF00126">
    <property type="entry name" value="HTH_1"/>
    <property type="match status" value="1"/>
</dbReference>
<evidence type="ECO:0000256" key="1">
    <source>
        <dbReference type="ARBA" id="ARBA00009437"/>
    </source>
</evidence>
<dbReference type="Gene3D" id="3.40.190.290">
    <property type="match status" value="1"/>
</dbReference>
<comment type="similarity">
    <text evidence="1">Belongs to the LysR transcriptional regulatory family.</text>
</comment>
<evidence type="ECO:0000259" key="5">
    <source>
        <dbReference type="PROSITE" id="PS50931"/>
    </source>
</evidence>
<accession>A0A2R3QI91</accession>